<evidence type="ECO:0000313" key="8">
    <source>
        <dbReference type="EMBL" id="MRZ08675.1"/>
    </source>
</evidence>
<evidence type="ECO:0000313" key="9">
    <source>
        <dbReference type="EMBL" id="MSB72971.1"/>
    </source>
</evidence>
<dbReference type="Pfam" id="PF05168">
    <property type="entry name" value="HEPN"/>
    <property type="match status" value="1"/>
</dbReference>
<dbReference type="EMBL" id="CP120353">
    <property type="protein sequence ID" value="WET65276.1"/>
    <property type="molecule type" value="Genomic_DNA"/>
</dbReference>
<sequence length="134" mass="15267">MNLTDEEREALVIARKARAFDTWEETKGIVECGYWHAAANRMYYACYYMTTALLIKNGFQASTHSGVIRLLGLHFVSTGIISKDLGRFYSKLFELRQSGDYDDWIVIDANEILPLMDSVDNYLNTLLSLIEGKA</sequence>
<dbReference type="Proteomes" id="UP001221009">
    <property type="component" value="Chromosome"/>
</dbReference>
<dbReference type="Gene3D" id="1.20.120.330">
    <property type="entry name" value="Nucleotidyltransferases domain 2"/>
    <property type="match status" value="1"/>
</dbReference>
<dbReference type="Proteomes" id="UP000450599">
    <property type="component" value="Unassembled WGS sequence"/>
</dbReference>
<reference evidence="6" key="7">
    <citation type="submission" date="2023-01" db="EMBL/GenBank/DDBJ databases">
        <title>Human gut microbiome strain richness.</title>
        <authorList>
            <person name="Chen-Liaw A."/>
        </authorList>
    </citation>
    <scope>NUCLEOTIDE SEQUENCE</scope>
    <source>
        <strain evidence="6">D35st1_E5_D35t1_190705</strain>
    </source>
</reference>
<dbReference type="Proteomes" id="UP000095332">
    <property type="component" value="Unassembled WGS sequence"/>
</dbReference>
<dbReference type="Proteomes" id="UP000195950">
    <property type="component" value="Unassembled WGS sequence"/>
</dbReference>
<evidence type="ECO:0000313" key="11">
    <source>
        <dbReference type="EMBL" id="QJE27855.1"/>
    </source>
</evidence>
<evidence type="ECO:0000256" key="1">
    <source>
        <dbReference type="ARBA" id="ARBA00038248"/>
    </source>
</evidence>
<reference evidence="13 14" key="1">
    <citation type="submission" date="2015-09" db="EMBL/GenBank/DDBJ databases">
        <authorList>
            <consortium name="Pathogen Informatics"/>
        </authorList>
    </citation>
    <scope>NUCLEOTIDE SEQUENCE [LARGE SCALE GENOMIC DNA]</scope>
    <source>
        <strain evidence="3 14">2789STDY5608872</strain>
        <strain evidence="4 13">2789STDY5834948</strain>
    </source>
</reference>
<dbReference type="EMBL" id="WKMO01000004">
    <property type="protein sequence ID" value="MSB72971.1"/>
    <property type="molecule type" value="Genomic_DNA"/>
</dbReference>
<accession>A0A174XKJ2</accession>
<dbReference type="EMBL" id="NFJX01000008">
    <property type="protein sequence ID" value="OUP18820.1"/>
    <property type="molecule type" value="Genomic_DNA"/>
</dbReference>
<dbReference type="RefSeq" id="WP_005857332.1">
    <property type="nucleotide sequence ID" value="NZ_AP019729.1"/>
</dbReference>
<dbReference type="EMBL" id="JAJCNI010000015">
    <property type="protein sequence ID" value="MCB6518810.1"/>
    <property type="molecule type" value="Genomic_DNA"/>
</dbReference>
<dbReference type="InterPro" id="IPR052226">
    <property type="entry name" value="UPF0332_toxin"/>
</dbReference>
<dbReference type="Proteomes" id="UP000501982">
    <property type="component" value="Chromosome"/>
</dbReference>
<dbReference type="AlphaFoldDB" id="A0A174XKJ2"/>
<dbReference type="OrthoDB" id="1494057at2"/>
<evidence type="ECO:0000313" key="10">
    <source>
        <dbReference type="EMBL" id="OUP18820.1"/>
    </source>
</evidence>
<dbReference type="EMBL" id="WKMX01000027">
    <property type="protein sequence ID" value="MRZ08675.1"/>
    <property type="molecule type" value="Genomic_DNA"/>
</dbReference>
<protein>
    <submittedName>
        <fullName evidence="4 5">HEPN domain</fullName>
    </submittedName>
</protein>
<comment type="similarity">
    <text evidence="1">Belongs to the UPF0332 family.</text>
</comment>
<reference evidence="15" key="2">
    <citation type="submission" date="2017-04" db="EMBL/GenBank/DDBJ databases">
        <title>Function of individual gut microbiota members based on whole genome sequencing of pure cultures obtained from chicken caecum.</title>
        <authorList>
            <person name="Medvecky M."/>
            <person name="Cejkova D."/>
            <person name="Polansky O."/>
            <person name="Karasova D."/>
            <person name="Kubasova T."/>
            <person name="Cizek A."/>
            <person name="Rychlik I."/>
        </authorList>
    </citation>
    <scope>NUCLEOTIDE SEQUENCE [LARGE SCALE GENOMIC DNA]</scope>
    <source>
        <strain evidence="15">An199</strain>
    </source>
</reference>
<dbReference type="PANTHER" id="PTHR36565:SF1">
    <property type="entry name" value="UPF0332 PROTEIN TM_1000"/>
    <property type="match status" value="1"/>
</dbReference>
<dbReference type="Proteomes" id="UP001198806">
    <property type="component" value="Unassembled WGS sequence"/>
</dbReference>
<evidence type="ECO:0000259" key="2">
    <source>
        <dbReference type="Pfam" id="PF05168"/>
    </source>
</evidence>
<reference evidence="10" key="3">
    <citation type="journal article" date="2018" name="BMC Genomics">
        <title>Whole genome sequencing and function prediction of 133 gut anaerobes isolated from chicken caecum in pure cultures.</title>
        <authorList>
            <person name="Medvecky M."/>
            <person name="Cejkova D."/>
            <person name="Polansky O."/>
            <person name="Karasova D."/>
            <person name="Kubasova T."/>
            <person name="Cizek A."/>
            <person name="Rychlik I."/>
        </authorList>
    </citation>
    <scope>NUCLEOTIDE SEQUENCE</scope>
    <source>
        <strain evidence="10">An199</strain>
    </source>
</reference>
<dbReference type="PANTHER" id="PTHR36565">
    <property type="entry name" value="UPF0332 PROTEIN TM_1000"/>
    <property type="match status" value="1"/>
</dbReference>
<organism evidence="4 13">
    <name type="scientific">Parabacteroides distasonis</name>
    <dbReference type="NCBI Taxonomy" id="823"/>
    <lineage>
        <taxon>Bacteria</taxon>
        <taxon>Pseudomonadati</taxon>
        <taxon>Bacteroidota</taxon>
        <taxon>Bacteroidia</taxon>
        <taxon>Bacteroidales</taxon>
        <taxon>Tannerellaceae</taxon>
        <taxon>Parabacteroides</taxon>
    </lineage>
</organism>
<evidence type="ECO:0000313" key="7">
    <source>
        <dbReference type="EMBL" id="MRY86722.1"/>
    </source>
</evidence>
<dbReference type="Proteomes" id="UP001211522">
    <property type="component" value="Unassembled WGS sequence"/>
</dbReference>
<evidence type="ECO:0000313" key="19">
    <source>
        <dbReference type="Proteomes" id="UP000501982"/>
    </source>
</evidence>
<dbReference type="GeneID" id="93525878"/>
<reference evidence="5" key="6">
    <citation type="submission" date="2021-10" db="EMBL/GenBank/DDBJ databases">
        <title>Collection of gut derived symbiotic bacterial strains cultured from healthy donors.</title>
        <authorList>
            <person name="Lin H."/>
            <person name="Littmann E."/>
            <person name="Kohout C."/>
            <person name="Pamer E.G."/>
        </authorList>
    </citation>
    <scope>NUCLEOTIDE SEQUENCE</scope>
    <source>
        <strain evidence="5">DFI.2.94</strain>
    </source>
</reference>
<evidence type="ECO:0000313" key="16">
    <source>
        <dbReference type="Proteomes" id="UP000441609"/>
    </source>
</evidence>
<evidence type="ECO:0000313" key="4">
    <source>
        <dbReference type="EMBL" id="CUQ55589.1"/>
    </source>
</evidence>
<dbReference type="Proteomes" id="UP000095591">
    <property type="component" value="Unassembled WGS sequence"/>
</dbReference>
<evidence type="ECO:0000313" key="12">
    <source>
        <dbReference type="EMBL" id="WET65276.1"/>
    </source>
</evidence>
<dbReference type="EMBL" id="CYXP01000001">
    <property type="protein sequence ID" value="CUM73457.1"/>
    <property type="molecule type" value="Genomic_DNA"/>
</dbReference>
<dbReference type="Proteomes" id="UP000471216">
    <property type="component" value="Unassembled WGS sequence"/>
</dbReference>
<proteinExistence type="inferred from homology"/>
<evidence type="ECO:0000313" key="18">
    <source>
        <dbReference type="Proteomes" id="UP000471216"/>
    </source>
</evidence>
<dbReference type="Proteomes" id="UP000441609">
    <property type="component" value="Unassembled WGS sequence"/>
</dbReference>
<evidence type="ECO:0000313" key="17">
    <source>
        <dbReference type="Proteomes" id="UP000450599"/>
    </source>
</evidence>
<evidence type="ECO:0000313" key="3">
    <source>
        <dbReference type="EMBL" id="CUM73457.1"/>
    </source>
</evidence>
<dbReference type="InterPro" id="IPR007842">
    <property type="entry name" value="HEPN_dom"/>
</dbReference>
<evidence type="ECO:0000313" key="5">
    <source>
        <dbReference type="EMBL" id="MCB6518810.1"/>
    </source>
</evidence>
<evidence type="ECO:0000313" key="6">
    <source>
        <dbReference type="EMBL" id="MDB9140721.1"/>
    </source>
</evidence>
<dbReference type="EMBL" id="CP051672">
    <property type="protein sequence ID" value="QJE27855.1"/>
    <property type="molecule type" value="Genomic_DNA"/>
</dbReference>
<dbReference type="EMBL" id="JAQMPX010000143">
    <property type="protein sequence ID" value="MDB9140721.1"/>
    <property type="molecule type" value="Genomic_DNA"/>
</dbReference>
<name>A0A174XKJ2_PARDI</name>
<feature type="domain" description="HEPN" evidence="2">
    <location>
        <begin position="17"/>
        <end position="112"/>
    </location>
</feature>
<reference evidence="12" key="8">
    <citation type="submission" date="2023-03" db="EMBL/GenBank/DDBJ databases">
        <title>Parabacteroides distasonis, a bacteria resistant against UC.</title>
        <authorList>
            <person name="Dai W."/>
        </authorList>
    </citation>
    <scope>NUCLEOTIDE SEQUENCE</scope>
    <source>
        <strain evidence="12">F1-28</strain>
    </source>
</reference>
<gene>
    <name evidence="10" type="ORF">B5F32_10375</name>
    <name evidence="3" type="ORF">ERS852429_00282</name>
    <name evidence="4" type="ORF">ERS852560_04172</name>
    <name evidence="8" type="ORF">GKD54_21235</name>
    <name evidence="7" type="ORF">GKD58_21160</name>
    <name evidence="9" type="ORF">GKD70_06620</name>
    <name evidence="11" type="ORF">HHO38_05675</name>
    <name evidence="5" type="ORF">LI194_13490</name>
    <name evidence="12" type="ORF">P2T59_04645</name>
    <name evidence="6" type="ORF">PN612_19710</name>
</gene>
<reference evidence="11 19" key="5">
    <citation type="submission" date="2020-04" db="EMBL/GenBank/DDBJ databases">
        <title>Complete Genomes and Methylome analysis of CBBP consortium that reverse antibiotic-induced susceptibility to vancomycin-resistant Enterococcus faecium infection.</title>
        <authorList>
            <person name="Fomenkov A."/>
            <person name="Zhang Z."/>
            <person name="Pamer E."/>
            <person name="Roberts R.J."/>
        </authorList>
    </citation>
    <scope>NUCLEOTIDE SEQUENCE [LARGE SCALE GENOMIC DNA]</scope>
    <source>
        <strain evidence="19">CBBP</strain>
        <strain evidence="11">CBBP-1</strain>
    </source>
</reference>
<dbReference type="EMBL" id="WKMW01000028">
    <property type="protein sequence ID" value="MRY86722.1"/>
    <property type="molecule type" value="Genomic_DNA"/>
</dbReference>
<dbReference type="EMBL" id="CZBM01000026">
    <property type="protein sequence ID" value="CUQ55589.1"/>
    <property type="molecule type" value="Genomic_DNA"/>
</dbReference>
<evidence type="ECO:0000313" key="14">
    <source>
        <dbReference type="Proteomes" id="UP000095591"/>
    </source>
</evidence>
<reference evidence="16 17" key="4">
    <citation type="journal article" date="2019" name="Nat. Med.">
        <title>A library of human gut bacterial isolates paired with longitudinal multiomics data enables mechanistic microbiome research.</title>
        <authorList>
            <person name="Poyet M."/>
            <person name="Groussin M."/>
            <person name="Gibbons S.M."/>
            <person name="Avila-Pacheco J."/>
            <person name="Jiang X."/>
            <person name="Kearney S.M."/>
            <person name="Perrotta A.R."/>
            <person name="Berdy B."/>
            <person name="Zhao S."/>
            <person name="Lieberman T.D."/>
            <person name="Swanson P.K."/>
            <person name="Smith M."/>
            <person name="Roesemann S."/>
            <person name="Alexander J.E."/>
            <person name="Rich S.A."/>
            <person name="Livny J."/>
            <person name="Vlamakis H."/>
            <person name="Clish C."/>
            <person name="Bullock K."/>
            <person name="Deik A."/>
            <person name="Scott J."/>
            <person name="Pierce K.A."/>
            <person name="Xavier R.J."/>
            <person name="Alm E.J."/>
        </authorList>
    </citation>
    <scope>NUCLEOTIDE SEQUENCE [LARGE SCALE GENOMIC DNA]</scope>
    <source>
        <strain evidence="8 18">BIOML-A10</strain>
        <strain evidence="7 17">BIOML-A11</strain>
        <strain evidence="9 16">BIOML-A20</strain>
    </source>
</reference>
<evidence type="ECO:0000313" key="13">
    <source>
        <dbReference type="Proteomes" id="UP000095332"/>
    </source>
</evidence>
<evidence type="ECO:0000313" key="15">
    <source>
        <dbReference type="Proteomes" id="UP000195950"/>
    </source>
</evidence>